<evidence type="ECO:0000313" key="10">
    <source>
        <dbReference type="Proteomes" id="UP000199152"/>
    </source>
</evidence>
<dbReference type="Proteomes" id="UP000199152">
    <property type="component" value="Unassembled WGS sequence"/>
</dbReference>
<evidence type="ECO:0000256" key="4">
    <source>
        <dbReference type="ARBA" id="ARBA00022833"/>
    </source>
</evidence>
<comment type="similarity">
    <text evidence="6">Belongs to the peptidase M48 family.</text>
</comment>
<evidence type="ECO:0000256" key="1">
    <source>
        <dbReference type="ARBA" id="ARBA00022670"/>
    </source>
</evidence>
<comment type="cofactor">
    <cofactor evidence="6">
        <name>Zn(2+)</name>
        <dbReference type="ChEBI" id="CHEBI:29105"/>
    </cofactor>
    <text evidence="6">Binds 1 zinc ion per subunit.</text>
</comment>
<feature type="domain" description="Peptidase M48" evidence="8">
    <location>
        <begin position="129"/>
        <end position="185"/>
    </location>
</feature>
<keyword evidence="4 6" id="KW-0862">Zinc</keyword>
<evidence type="ECO:0000259" key="8">
    <source>
        <dbReference type="Pfam" id="PF01435"/>
    </source>
</evidence>
<dbReference type="GO" id="GO:0004222">
    <property type="term" value="F:metalloendopeptidase activity"/>
    <property type="evidence" value="ECO:0007669"/>
    <property type="project" value="InterPro"/>
</dbReference>
<keyword evidence="7" id="KW-1133">Transmembrane helix</keyword>
<keyword evidence="7" id="KW-0812">Transmembrane</keyword>
<dbReference type="RefSeq" id="WP_218146390.1">
    <property type="nucleotide sequence ID" value="NZ_FOSW01000020.1"/>
</dbReference>
<dbReference type="InParanoid" id="A0A1I4L5N6"/>
<keyword evidence="10" id="KW-1185">Reference proteome</keyword>
<keyword evidence="7" id="KW-0472">Membrane</keyword>
<evidence type="ECO:0000256" key="2">
    <source>
        <dbReference type="ARBA" id="ARBA00022723"/>
    </source>
</evidence>
<name>A0A1I4L5N6_9ACTN</name>
<feature type="transmembrane region" description="Helical" evidence="7">
    <location>
        <begin position="34"/>
        <end position="59"/>
    </location>
</feature>
<keyword evidence="1 6" id="KW-0645">Protease</keyword>
<dbReference type="Gene3D" id="3.30.2010.10">
    <property type="entry name" value="Metalloproteases ('zincins'), catalytic domain"/>
    <property type="match status" value="1"/>
</dbReference>
<dbReference type="EMBL" id="FOSW01000020">
    <property type="protein sequence ID" value="SFL86355.1"/>
    <property type="molecule type" value="Genomic_DNA"/>
</dbReference>
<dbReference type="PANTHER" id="PTHR34978:SF3">
    <property type="entry name" value="SLR0241 PROTEIN"/>
    <property type="match status" value="1"/>
</dbReference>
<organism evidence="9 10">
    <name type="scientific">Geodermatophilus ruber</name>
    <dbReference type="NCBI Taxonomy" id="504800"/>
    <lineage>
        <taxon>Bacteria</taxon>
        <taxon>Bacillati</taxon>
        <taxon>Actinomycetota</taxon>
        <taxon>Actinomycetes</taxon>
        <taxon>Geodermatophilales</taxon>
        <taxon>Geodermatophilaceae</taxon>
        <taxon>Geodermatophilus</taxon>
    </lineage>
</organism>
<reference evidence="9 10" key="1">
    <citation type="submission" date="2016-10" db="EMBL/GenBank/DDBJ databases">
        <authorList>
            <person name="de Groot N.N."/>
        </authorList>
    </citation>
    <scope>NUCLEOTIDE SEQUENCE [LARGE SCALE GENOMIC DNA]</scope>
    <source>
        <strain evidence="9 10">DSM 45317</strain>
    </source>
</reference>
<dbReference type="GO" id="GO:0046872">
    <property type="term" value="F:metal ion binding"/>
    <property type="evidence" value="ECO:0007669"/>
    <property type="project" value="UniProtKB-KW"/>
</dbReference>
<keyword evidence="2" id="KW-0479">Metal-binding</keyword>
<dbReference type="GO" id="GO:0006508">
    <property type="term" value="P:proteolysis"/>
    <property type="evidence" value="ECO:0007669"/>
    <property type="project" value="UniProtKB-KW"/>
</dbReference>
<keyword evidence="3 6" id="KW-0378">Hydrolase</keyword>
<evidence type="ECO:0000256" key="5">
    <source>
        <dbReference type="ARBA" id="ARBA00023049"/>
    </source>
</evidence>
<feature type="transmembrane region" description="Helical" evidence="7">
    <location>
        <begin position="6"/>
        <end position="22"/>
    </location>
</feature>
<gene>
    <name evidence="9" type="ORF">SAMN04488085_12034</name>
</gene>
<dbReference type="STRING" id="504800.SAMN04488085_12034"/>
<dbReference type="Pfam" id="PF01435">
    <property type="entry name" value="Peptidase_M48"/>
    <property type="match status" value="1"/>
</dbReference>
<dbReference type="PANTHER" id="PTHR34978">
    <property type="entry name" value="POSSIBLE SENSOR-TRANSDUCER PROTEIN BLAR"/>
    <property type="match status" value="1"/>
</dbReference>
<evidence type="ECO:0000256" key="6">
    <source>
        <dbReference type="RuleBase" id="RU003983"/>
    </source>
</evidence>
<evidence type="ECO:0000256" key="3">
    <source>
        <dbReference type="ARBA" id="ARBA00022801"/>
    </source>
</evidence>
<keyword evidence="5 6" id="KW-0482">Metalloprotease</keyword>
<feature type="transmembrane region" description="Helical" evidence="7">
    <location>
        <begin position="273"/>
        <end position="294"/>
    </location>
</feature>
<dbReference type="CDD" id="cd07326">
    <property type="entry name" value="M56_BlaR1_MecR1_like"/>
    <property type="match status" value="1"/>
</dbReference>
<proteinExistence type="inferred from homology"/>
<dbReference type="InterPro" id="IPR052173">
    <property type="entry name" value="Beta-lactam_resp_regulator"/>
</dbReference>
<dbReference type="AlphaFoldDB" id="A0A1I4L5N6"/>
<accession>A0A1I4L5N6</accession>
<sequence length="311" mass="31702">MIVAMTFPLLVSVLLAASASRLGRRLPPATAVRLLTIAMLVTALATGFVLAVAGMLVLAQIPLVAALGHYSARVLGSGLPVPVLAGLLAAVTACGLLAAALRRAALGGRELVLAAVACRRLGPAVGGLVVVEDDEPEAYTLPGLGGRVVVSTAMLRALPADERRVLLAHESAHLARWHHLWVQAAELAAAANPLLRPAARAVRSAVERDADEVAAAEVGSRELAARALARAGLARAAAARRRAAPAAALAGADAAVADRARALLAGPPPRRRMLAGMLAALMLATGIAVLVTGVDTEARFEAAQSAYALLR</sequence>
<evidence type="ECO:0000256" key="7">
    <source>
        <dbReference type="SAM" id="Phobius"/>
    </source>
</evidence>
<protein>
    <submittedName>
        <fullName evidence="9">Signal transducer regulating beta-lactamase production, contains metallopeptidase domain</fullName>
    </submittedName>
</protein>
<evidence type="ECO:0000313" key="9">
    <source>
        <dbReference type="EMBL" id="SFL86355.1"/>
    </source>
</evidence>
<dbReference type="InterPro" id="IPR001915">
    <property type="entry name" value="Peptidase_M48"/>
</dbReference>
<feature type="transmembrane region" description="Helical" evidence="7">
    <location>
        <begin position="79"/>
        <end position="101"/>
    </location>
</feature>